<evidence type="ECO:0000313" key="3">
    <source>
        <dbReference type="Proteomes" id="UP001159428"/>
    </source>
</evidence>
<feature type="signal peptide" evidence="1">
    <location>
        <begin position="1"/>
        <end position="23"/>
    </location>
</feature>
<comment type="caution">
    <text evidence="2">The sequence shown here is derived from an EMBL/GenBank/DDBJ whole genome shotgun (WGS) entry which is preliminary data.</text>
</comment>
<keyword evidence="1" id="KW-0732">Signal</keyword>
<dbReference type="EMBL" id="CALNXJ010000008">
    <property type="protein sequence ID" value="CAH3045778.1"/>
    <property type="molecule type" value="Genomic_DNA"/>
</dbReference>
<dbReference type="Proteomes" id="UP001159428">
    <property type="component" value="Unassembled WGS sequence"/>
</dbReference>
<name>A0AAU9W4H7_9CNID</name>
<reference evidence="2 3" key="1">
    <citation type="submission" date="2022-05" db="EMBL/GenBank/DDBJ databases">
        <authorList>
            <consortium name="Genoscope - CEA"/>
            <person name="William W."/>
        </authorList>
    </citation>
    <scope>NUCLEOTIDE SEQUENCE [LARGE SCALE GENOMIC DNA]</scope>
</reference>
<protein>
    <submittedName>
        <fullName evidence="2">Uncharacterized protein</fullName>
    </submittedName>
</protein>
<keyword evidence="3" id="KW-1185">Reference proteome</keyword>
<accession>A0AAU9W4H7</accession>
<sequence length="141" mass="15829">MLSMLSACILLVTSITMFSMTSAATIASSSGFCMHGAKPVYPGESVALQDCQYKCKCVVNEGYSFFMCEPLCERYYDQITCSDGQEAVMELEETSVPECKCPKYECPPERFSVSHFIDYGIDGDGFFEPEFYEEGESPYYE</sequence>
<gene>
    <name evidence="2" type="ORF">PMEA_00032884</name>
</gene>
<evidence type="ECO:0000313" key="2">
    <source>
        <dbReference type="EMBL" id="CAH3045778.1"/>
    </source>
</evidence>
<organism evidence="2 3">
    <name type="scientific">Pocillopora meandrina</name>
    <dbReference type="NCBI Taxonomy" id="46732"/>
    <lineage>
        <taxon>Eukaryota</taxon>
        <taxon>Metazoa</taxon>
        <taxon>Cnidaria</taxon>
        <taxon>Anthozoa</taxon>
        <taxon>Hexacorallia</taxon>
        <taxon>Scleractinia</taxon>
        <taxon>Astrocoeniina</taxon>
        <taxon>Pocilloporidae</taxon>
        <taxon>Pocillopora</taxon>
    </lineage>
</organism>
<proteinExistence type="predicted"/>
<dbReference type="AlphaFoldDB" id="A0AAU9W4H7"/>
<evidence type="ECO:0000256" key="1">
    <source>
        <dbReference type="SAM" id="SignalP"/>
    </source>
</evidence>
<feature type="chain" id="PRO_5043628201" evidence="1">
    <location>
        <begin position="24"/>
        <end position="141"/>
    </location>
</feature>